<protein>
    <submittedName>
        <fullName evidence="2">Chromosome condensation regulator RCC1</fullName>
    </submittedName>
</protein>
<evidence type="ECO:0000259" key="1">
    <source>
        <dbReference type="Pfam" id="PF04230"/>
    </source>
</evidence>
<accession>A0A2S9KIP0</accession>
<dbReference type="OrthoDB" id="1425928at2"/>
<proteinExistence type="predicted"/>
<dbReference type="InterPro" id="IPR007345">
    <property type="entry name" value="Polysacch_pyruvyl_Trfase"/>
</dbReference>
<dbReference type="Proteomes" id="UP000238326">
    <property type="component" value="Unassembled WGS sequence"/>
</dbReference>
<dbReference type="EMBL" id="PVLR01000005">
    <property type="protein sequence ID" value="PRD70318.1"/>
    <property type="molecule type" value="Genomic_DNA"/>
</dbReference>
<dbReference type="AlphaFoldDB" id="A0A2S9KIP0"/>
<sequence>MTMPNPLILFGAFDRHNFGDLLLAQVAAALLPGRELHCAGLAERDLRHWDGFAVRALPELLAELAPRPPDLLHVGGEILDCSAWQAAVMLLAPEQAQAVIAYLAPRAAEREDWIKSRTGGALAPYVASPVRLPGLRRTAFAGVGGVGLAQAPEGLRAEVLAALRAASFVSVRDRITLATLAQAGIMARLLPDPAVLVAHLFGRQIRQRAEAGEPAVCQAAFPSGYLALQLGPEFADDACLDALAAQLQALLAATGMGLVLFCAGLAPWHDNPATLQRLAARLPALPLRLMESARLWDICALIAGSRACVASSLHARIVATAFGLPRLSLVPPGASGQSRKLAAYLDSWELPGLPTCVLPAGLADALLQALAADVGALQRQAQSLSAACRAGLASLGLAEGFSGPDRDP</sequence>
<feature type="domain" description="Polysaccharide pyruvyl transferase" evidence="1">
    <location>
        <begin position="150"/>
        <end position="326"/>
    </location>
</feature>
<evidence type="ECO:0000313" key="2">
    <source>
        <dbReference type="EMBL" id="PRD70318.1"/>
    </source>
</evidence>
<dbReference type="Pfam" id="PF04230">
    <property type="entry name" value="PS_pyruv_trans"/>
    <property type="match status" value="1"/>
</dbReference>
<reference evidence="2 3" key="1">
    <citation type="submission" date="2018-03" db="EMBL/GenBank/DDBJ databases">
        <title>Comparative genomics illustrates the genes involved in a hyperalkaliphilic mechanisms of Serpentinomonas isolated from highly-alkaline calcium-rich serpentinized springs.</title>
        <authorList>
            <person name="Suzuki S."/>
            <person name="Ishii S."/>
            <person name="Walworth N."/>
            <person name="Bird L."/>
            <person name="Kuenen J.G."/>
            <person name="Nealson K.H."/>
        </authorList>
    </citation>
    <scope>NUCLEOTIDE SEQUENCE [LARGE SCALE GENOMIC DNA]</scope>
    <source>
        <strain evidence="2 3">83</strain>
    </source>
</reference>
<organism evidence="2 3">
    <name type="scientific">Malikia spinosa</name>
    <dbReference type="NCBI Taxonomy" id="86180"/>
    <lineage>
        <taxon>Bacteria</taxon>
        <taxon>Pseudomonadati</taxon>
        <taxon>Pseudomonadota</taxon>
        <taxon>Betaproteobacteria</taxon>
        <taxon>Burkholderiales</taxon>
        <taxon>Comamonadaceae</taxon>
        <taxon>Malikia</taxon>
    </lineage>
</organism>
<keyword evidence="3" id="KW-1185">Reference proteome</keyword>
<comment type="caution">
    <text evidence="2">The sequence shown here is derived from an EMBL/GenBank/DDBJ whole genome shotgun (WGS) entry which is preliminary data.</text>
</comment>
<evidence type="ECO:0000313" key="3">
    <source>
        <dbReference type="Proteomes" id="UP000238326"/>
    </source>
</evidence>
<gene>
    <name evidence="2" type="ORF">C6P61_01205</name>
</gene>
<name>A0A2S9KIP0_9BURK</name>